<sequence>MATSNGKGEKVSKFETLKLLEKCRKERDDAMHRESVLREKLRQYETRMRSTEGLKQKLKTLTMDNKELRKQVKALRTEIGLECSPKFNGKTTKDIIYDLHEKERECTSMVEKAGKLSLTIDDLTSELANTVTSKTLLEDQVQSLQQNLKDMTNNQRRLLKLWEDKKAQREQFALPAITQKPGQRPFVHKGIQTEMSVSTSQKLPVNAFETKPFSRDKDSKNALDKHSFPTYGNGYHHDKKTFMHDDAKVRQKEIATNTSALRKYRGY</sequence>
<accession>A0A2U9BJ36</accession>
<feature type="compositionally biased region" description="Basic and acidic residues" evidence="2">
    <location>
        <begin position="212"/>
        <end position="227"/>
    </location>
</feature>
<dbReference type="OrthoDB" id="8750280at2759"/>
<organism evidence="3 4">
    <name type="scientific">Scophthalmus maximus</name>
    <name type="common">Turbot</name>
    <name type="synonym">Psetta maxima</name>
    <dbReference type="NCBI Taxonomy" id="52904"/>
    <lineage>
        <taxon>Eukaryota</taxon>
        <taxon>Metazoa</taxon>
        <taxon>Chordata</taxon>
        <taxon>Craniata</taxon>
        <taxon>Vertebrata</taxon>
        <taxon>Euteleostomi</taxon>
        <taxon>Actinopterygii</taxon>
        <taxon>Neopterygii</taxon>
        <taxon>Teleostei</taxon>
        <taxon>Neoteleostei</taxon>
        <taxon>Acanthomorphata</taxon>
        <taxon>Carangaria</taxon>
        <taxon>Pleuronectiformes</taxon>
        <taxon>Pleuronectoidei</taxon>
        <taxon>Scophthalmidae</taxon>
        <taxon>Scophthalmus</taxon>
    </lineage>
</organism>
<feature type="coiled-coil region" evidence="1">
    <location>
        <begin position="51"/>
        <end position="78"/>
    </location>
</feature>
<dbReference type="AlphaFoldDB" id="A0A2U9BJ36"/>
<dbReference type="STRING" id="52904.ENSSMAP00000023130"/>
<dbReference type="EMBL" id="CP026249">
    <property type="protein sequence ID" value="AWP03770.1"/>
    <property type="molecule type" value="Genomic_DNA"/>
</dbReference>
<dbReference type="Proteomes" id="UP000246464">
    <property type="component" value="Chromosome 7"/>
</dbReference>
<gene>
    <name evidence="3" type="ORF">SMAX5B_005824</name>
</gene>
<evidence type="ECO:0000313" key="4">
    <source>
        <dbReference type="Proteomes" id="UP000246464"/>
    </source>
</evidence>
<feature type="region of interest" description="Disordered" evidence="2">
    <location>
        <begin position="211"/>
        <end position="231"/>
    </location>
</feature>
<feature type="coiled-coil region" evidence="1">
    <location>
        <begin position="134"/>
        <end position="161"/>
    </location>
</feature>
<name>A0A2U9BJ36_SCOMX</name>
<evidence type="ECO:0000256" key="1">
    <source>
        <dbReference type="SAM" id="Coils"/>
    </source>
</evidence>
<protein>
    <submittedName>
        <fullName evidence="3">Uncharacterized protein</fullName>
    </submittedName>
</protein>
<keyword evidence="1" id="KW-0175">Coiled coil</keyword>
<keyword evidence="4" id="KW-1185">Reference proteome</keyword>
<evidence type="ECO:0000313" key="3">
    <source>
        <dbReference type="EMBL" id="AWP03770.1"/>
    </source>
</evidence>
<proteinExistence type="predicted"/>
<evidence type="ECO:0000256" key="2">
    <source>
        <dbReference type="SAM" id="MobiDB-lite"/>
    </source>
</evidence>
<reference evidence="3 4" key="1">
    <citation type="submission" date="2017-12" db="EMBL/GenBank/DDBJ databases">
        <title>Integrating genomic resources of turbot (Scophthalmus maximus) in depth evaluation of genetic and physical mapping variation across individuals.</title>
        <authorList>
            <person name="Martinez P."/>
        </authorList>
    </citation>
    <scope>NUCLEOTIDE SEQUENCE [LARGE SCALE GENOMIC DNA]</scope>
</reference>